<name>A0A1H9UCU2_9LACT</name>
<dbReference type="CDD" id="cd00093">
    <property type="entry name" value="HTH_XRE"/>
    <property type="match status" value="1"/>
</dbReference>
<dbReference type="PANTHER" id="PTHR46558:SF15">
    <property type="entry name" value="HELIX-TURN-HELIX DOMAIN PROTEIN"/>
    <property type="match status" value="1"/>
</dbReference>
<evidence type="ECO:0000313" key="5">
    <source>
        <dbReference type="Proteomes" id="UP000198948"/>
    </source>
</evidence>
<dbReference type="GO" id="GO:0003677">
    <property type="term" value="F:DNA binding"/>
    <property type="evidence" value="ECO:0007669"/>
    <property type="project" value="UniProtKB-KW"/>
</dbReference>
<dbReference type="InterPro" id="IPR001387">
    <property type="entry name" value="Cro/C1-type_HTH"/>
</dbReference>
<keyword evidence="2" id="KW-1133">Transmembrane helix</keyword>
<feature type="domain" description="HTH cro/C1-type" evidence="3">
    <location>
        <begin position="7"/>
        <end position="61"/>
    </location>
</feature>
<dbReference type="SUPFAM" id="SSF47413">
    <property type="entry name" value="lambda repressor-like DNA-binding domains"/>
    <property type="match status" value="1"/>
</dbReference>
<evidence type="ECO:0000256" key="2">
    <source>
        <dbReference type="SAM" id="Phobius"/>
    </source>
</evidence>
<feature type="transmembrane region" description="Helical" evidence="2">
    <location>
        <begin position="104"/>
        <end position="124"/>
    </location>
</feature>
<accession>A0A1H9UCU2</accession>
<keyword evidence="1" id="KW-0238">DNA-binding</keyword>
<gene>
    <name evidence="4" type="ORF">SAMN04488559_12723</name>
</gene>
<evidence type="ECO:0000256" key="1">
    <source>
        <dbReference type="ARBA" id="ARBA00023125"/>
    </source>
</evidence>
<keyword evidence="5" id="KW-1185">Reference proteome</keyword>
<dbReference type="Pfam" id="PF01381">
    <property type="entry name" value="HTH_3"/>
    <property type="match status" value="1"/>
</dbReference>
<dbReference type="RefSeq" id="WP_092654096.1">
    <property type="nucleotide sequence ID" value="NZ_FOHA01000027.1"/>
</dbReference>
<dbReference type="Gene3D" id="1.10.260.40">
    <property type="entry name" value="lambda repressor-like DNA-binding domains"/>
    <property type="match status" value="1"/>
</dbReference>
<reference evidence="4 5" key="1">
    <citation type="submission" date="2016-10" db="EMBL/GenBank/DDBJ databases">
        <authorList>
            <person name="de Groot N.N."/>
        </authorList>
    </citation>
    <scope>NUCLEOTIDE SEQUENCE [LARGE SCALE GENOMIC DNA]</scope>
    <source>
        <strain evidence="4 5">DSM 13760</strain>
    </source>
</reference>
<keyword evidence="2" id="KW-0812">Transmembrane</keyword>
<dbReference type="PANTHER" id="PTHR46558">
    <property type="entry name" value="TRACRIPTIONAL REGULATORY PROTEIN-RELATED-RELATED"/>
    <property type="match status" value="1"/>
</dbReference>
<dbReference type="OrthoDB" id="4427456at2"/>
<dbReference type="InterPro" id="IPR010982">
    <property type="entry name" value="Lambda_DNA-bd_dom_sf"/>
</dbReference>
<organism evidence="4 5">
    <name type="scientific">Isobaculum melis</name>
    <dbReference type="NCBI Taxonomy" id="142588"/>
    <lineage>
        <taxon>Bacteria</taxon>
        <taxon>Bacillati</taxon>
        <taxon>Bacillota</taxon>
        <taxon>Bacilli</taxon>
        <taxon>Lactobacillales</taxon>
        <taxon>Carnobacteriaceae</taxon>
        <taxon>Isobaculum</taxon>
    </lineage>
</organism>
<evidence type="ECO:0000313" key="4">
    <source>
        <dbReference type="EMBL" id="SES07390.1"/>
    </source>
</evidence>
<proteinExistence type="predicted"/>
<dbReference type="Proteomes" id="UP000198948">
    <property type="component" value="Unassembled WGS sequence"/>
</dbReference>
<dbReference type="AlphaFoldDB" id="A0A1H9UCU2"/>
<evidence type="ECO:0000259" key="3">
    <source>
        <dbReference type="PROSITE" id="PS50943"/>
    </source>
</evidence>
<dbReference type="STRING" id="142588.SAMN04488559_12723"/>
<dbReference type="EMBL" id="FOHA01000027">
    <property type="protein sequence ID" value="SES07390.1"/>
    <property type="molecule type" value="Genomic_DNA"/>
</dbReference>
<keyword evidence="2" id="KW-0472">Membrane</keyword>
<protein>
    <submittedName>
        <fullName evidence="4">Helix-turn-helix</fullName>
    </submittedName>
</protein>
<sequence>MEFSEKIKALRKKENWTQAELAKKINISNQAVSKWETGRGFPDIANLIQIGDLFNLTLDELVRDDLLLQKKMSQKNKNWLMLAYFLLLIVGFLLITFSSRAGQILWFPRIIGLIAFIESIHLLYRNK</sequence>
<feature type="transmembrane region" description="Helical" evidence="2">
    <location>
        <begin position="79"/>
        <end position="98"/>
    </location>
</feature>
<dbReference type="PROSITE" id="PS50943">
    <property type="entry name" value="HTH_CROC1"/>
    <property type="match status" value="1"/>
</dbReference>
<dbReference type="SMART" id="SM00530">
    <property type="entry name" value="HTH_XRE"/>
    <property type="match status" value="1"/>
</dbReference>